<dbReference type="NCBIfam" id="TIGR02681">
    <property type="entry name" value="phage_pRha"/>
    <property type="match status" value="1"/>
</dbReference>
<name>A0A853ZZT6_9PSED</name>
<organism evidence="2 3">
    <name type="scientific">Pseudomonas versuta</name>
    <dbReference type="NCBI Taxonomy" id="1788301"/>
    <lineage>
        <taxon>Bacteria</taxon>
        <taxon>Pseudomonadati</taxon>
        <taxon>Pseudomonadota</taxon>
        <taxon>Gammaproteobacteria</taxon>
        <taxon>Pseudomonadales</taxon>
        <taxon>Pseudomonadaceae</taxon>
        <taxon>Pseudomonas</taxon>
    </lineage>
</organism>
<evidence type="ECO:0000313" key="3">
    <source>
        <dbReference type="Proteomes" id="UP000185990"/>
    </source>
</evidence>
<dbReference type="AlphaFoldDB" id="A0A853ZZT6"/>
<feature type="domain" description="Bacteriophage P22 Orf201 C-terminal" evidence="1">
    <location>
        <begin position="124"/>
        <end position="173"/>
    </location>
</feature>
<dbReference type="Pfam" id="PF09669">
    <property type="entry name" value="Phage_pRha"/>
    <property type="match status" value="1"/>
</dbReference>
<evidence type="ECO:0000259" key="1">
    <source>
        <dbReference type="Pfam" id="PF10549"/>
    </source>
</evidence>
<evidence type="ECO:0000313" key="2">
    <source>
        <dbReference type="EMBL" id="OKA18153.1"/>
    </source>
</evidence>
<gene>
    <name evidence="2" type="ORF">BOH74_20825</name>
</gene>
<comment type="caution">
    <text evidence="2">The sequence shown here is derived from an EMBL/GenBank/DDBJ whole genome shotgun (WGS) entry which is preliminary data.</text>
</comment>
<dbReference type="InterPro" id="IPR014054">
    <property type="entry name" value="Phage_regulatory_Rha"/>
</dbReference>
<proteinExistence type="predicted"/>
<dbReference type="Proteomes" id="UP000185990">
    <property type="component" value="Unassembled WGS sequence"/>
</dbReference>
<dbReference type="Pfam" id="PF10549">
    <property type="entry name" value="ORF11CD3"/>
    <property type="match status" value="1"/>
</dbReference>
<reference evidence="2 3" key="1">
    <citation type="submission" date="2016-11" db="EMBL/GenBank/DDBJ databases">
        <title>Draft genome of Pseudomonas versuta A4R1.12.</title>
        <authorList>
            <person name="See-Too W.-S."/>
        </authorList>
    </citation>
    <scope>NUCLEOTIDE SEQUENCE [LARGE SCALE GENOMIC DNA]</scope>
    <source>
        <strain evidence="2 3">A4R1.12</strain>
    </source>
</reference>
<accession>A0A853ZZT6</accession>
<protein>
    <submittedName>
        <fullName evidence="2">Rha protein</fullName>
    </submittedName>
</protein>
<dbReference type="RefSeq" id="WP_073510565.1">
    <property type="nucleotide sequence ID" value="NZ_MPJD01000040.1"/>
</dbReference>
<dbReference type="InterPro" id="IPR018877">
    <property type="entry name" value="Phage_P22_Orf201_C"/>
</dbReference>
<sequence length="176" mass="19983">MKELILSEAEFEQMVAADKGQVVTTSLRVAEYFGRAHGKVLRAIDNLGCSEKFRRANFGLTVSFRENPSGGAPIESRAYQMTKDGWMFLVMGFTGKKAAAIKEAFIAAFNWMAEQLLKRAIDFNAVRNELVLEYRHWKSVTSLAGRTMRSWQIRKPSIEGDMQALEHEGQYQLFHA</sequence>
<dbReference type="EMBL" id="MPJD01000040">
    <property type="protein sequence ID" value="OKA18153.1"/>
    <property type="molecule type" value="Genomic_DNA"/>
</dbReference>